<dbReference type="GO" id="GO:0016020">
    <property type="term" value="C:membrane"/>
    <property type="evidence" value="ECO:0007669"/>
    <property type="project" value="UniProtKB-SubCell"/>
</dbReference>
<dbReference type="PANTHER" id="PTHR34975:SF2">
    <property type="entry name" value="SPORE GERMINATION PROTEIN A2"/>
    <property type="match status" value="1"/>
</dbReference>
<feature type="transmembrane region" description="Helical" evidence="8">
    <location>
        <begin position="77"/>
        <end position="101"/>
    </location>
</feature>
<reference evidence="9 10" key="1">
    <citation type="submission" date="2017-06" db="EMBL/GenBank/DDBJ databases">
        <title>Draft genome sequence of anaerobic fermentative bacterium Anaeromicrobium sediminis DY2726D isolated from West Pacific Ocean sediments.</title>
        <authorList>
            <person name="Zeng X."/>
        </authorList>
    </citation>
    <scope>NUCLEOTIDE SEQUENCE [LARGE SCALE GENOMIC DNA]</scope>
    <source>
        <strain evidence="9 10">DY2726D</strain>
    </source>
</reference>
<dbReference type="AlphaFoldDB" id="A0A267MQ61"/>
<comment type="caution">
    <text evidence="9">The sequence shown here is derived from an EMBL/GenBank/DDBJ whole genome shotgun (WGS) entry which is preliminary data.</text>
</comment>
<dbReference type="EMBL" id="NIBG01000001">
    <property type="protein sequence ID" value="PAB60870.1"/>
    <property type="molecule type" value="Genomic_DNA"/>
</dbReference>
<keyword evidence="7 8" id="KW-0472">Membrane</keyword>
<proteinExistence type="inferred from homology"/>
<feature type="transmembrane region" description="Helical" evidence="8">
    <location>
        <begin position="12"/>
        <end position="30"/>
    </location>
</feature>
<feature type="transmembrane region" description="Helical" evidence="8">
    <location>
        <begin position="333"/>
        <end position="352"/>
    </location>
</feature>
<evidence type="ECO:0000256" key="1">
    <source>
        <dbReference type="ARBA" id="ARBA00004141"/>
    </source>
</evidence>
<comment type="similarity">
    <text evidence="2">Belongs to the amino acid-polyamine-organocation (APC) superfamily. Spore germination protein (SGP) (TC 2.A.3.9) family.</text>
</comment>
<dbReference type="OrthoDB" id="1675410at2"/>
<dbReference type="InterPro" id="IPR004761">
    <property type="entry name" value="Spore_GerAB"/>
</dbReference>
<evidence type="ECO:0000256" key="5">
    <source>
        <dbReference type="ARBA" id="ARBA00022692"/>
    </source>
</evidence>
<dbReference type="GO" id="GO:0009847">
    <property type="term" value="P:spore germination"/>
    <property type="evidence" value="ECO:0007669"/>
    <property type="project" value="InterPro"/>
</dbReference>
<name>A0A267MQ61_9FIRM</name>
<dbReference type="Pfam" id="PF03845">
    <property type="entry name" value="Spore_permease"/>
    <property type="match status" value="1"/>
</dbReference>
<feature type="transmembrane region" description="Helical" evidence="8">
    <location>
        <begin position="36"/>
        <end position="57"/>
    </location>
</feature>
<gene>
    <name evidence="9" type="ORF">CCE28_00100</name>
</gene>
<keyword evidence="3" id="KW-0813">Transport</keyword>
<sequence>MNRTIITDKQSIYLIIMFLVGTATILIRGIEAKQDLWLSIILAMLMTLVICFIFARLHYLFPHRDLFDILEICFGKLIGKIIGLLYIWFAFHLNALILTYIDFVFTTLAFPKTPGIAFNILSVVVGTYTVKLGIEVLARWGKIFLPILIFIITIFVLLLIPEINITNIHPIFSSEIGPIIKGAFSAFSFPFGEIVIFTMVFSSFETRKSPYKIYIIGLLIAGILLLILGMTYILVLGINTAATQYFPAHLAASRISVGRLLQRAEAVVNILFSIGTFAKFCICLLATCIGISKIFALDDYRFIVTPISLLMLILSYFLHDSVMEWVEWGIDVWPPFAFLFQVIFPIIILIVAEIKRRTLKNSLI</sequence>
<dbReference type="Proteomes" id="UP000216024">
    <property type="component" value="Unassembled WGS sequence"/>
</dbReference>
<evidence type="ECO:0000313" key="9">
    <source>
        <dbReference type="EMBL" id="PAB60870.1"/>
    </source>
</evidence>
<evidence type="ECO:0000256" key="4">
    <source>
        <dbReference type="ARBA" id="ARBA00022544"/>
    </source>
</evidence>
<comment type="subcellular location">
    <subcellularLocation>
        <location evidence="1">Membrane</location>
        <topology evidence="1">Multi-pass membrane protein</topology>
    </subcellularLocation>
</comment>
<feature type="transmembrane region" description="Helical" evidence="8">
    <location>
        <begin position="213"/>
        <end position="238"/>
    </location>
</feature>
<evidence type="ECO:0000256" key="6">
    <source>
        <dbReference type="ARBA" id="ARBA00022989"/>
    </source>
</evidence>
<evidence type="ECO:0000256" key="3">
    <source>
        <dbReference type="ARBA" id="ARBA00022448"/>
    </source>
</evidence>
<keyword evidence="10" id="KW-1185">Reference proteome</keyword>
<dbReference type="PANTHER" id="PTHR34975">
    <property type="entry name" value="SPORE GERMINATION PROTEIN A2"/>
    <property type="match status" value="1"/>
</dbReference>
<feature type="transmembrane region" description="Helical" evidence="8">
    <location>
        <begin position="143"/>
        <end position="160"/>
    </location>
</feature>
<feature type="transmembrane region" description="Helical" evidence="8">
    <location>
        <begin position="113"/>
        <end position="131"/>
    </location>
</feature>
<protein>
    <submittedName>
        <fullName evidence="9">Uncharacterized protein</fullName>
    </submittedName>
</protein>
<evidence type="ECO:0000256" key="7">
    <source>
        <dbReference type="ARBA" id="ARBA00023136"/>
    </source>
</evidence>
<keyword evidence="4" id="KW-0309">Germination</keyword>
<evidence type="ECO:0000313" key="10">
    <source>
        <dbReference type="Proteomes" id="UP000216024"/>
    </source>
</evidence>
<dbReference type="RefSeq" id="WP_095129736.1">
    <property type="nucleotide sequence ID" value="NZ_NIBG01000001.1"/>
</dbReference>
<evidence type="ECO:0000256" key="8">
    <source>
        <dbReference type="SAM" id="Phobius"/>
    </source>
</evidence>
<keyword evidence="6 8" id="KW-1133">Transmembrane helix</keyword>
<feature type="transmembrane region" description="Helical" evidence="8">
    <location>
        <begin position="266"/>
        <end position="288"/>
    </location>
</feature>
<feature type="transmembrane region" description="Helical" evidence="8">
    <location>
        <begin position="300"/>
        <end position="318"/>
    </location>
</feature>
<organism evidence="9 10">
    <name type="scientific">Anaeromicrobium sediminis</name>
    <dbReference type="NCBI Taxonomy" id="1478221"/>
    <lineage>
        <taxon>Bacteria</taxon>
        <taxon>Bacillati</taxon>
        <taxon>Bacillota</taxon>
        <taxon>Clostridia</taxon>
        <taxon>Peptostreptococcales</taxon>
        <taxon>Thermotaleaceae</taxon>
        <taxon>Anaeromicrobium</taxon>
    </lineage>
</organism>
<evidence type="ECO:0000256" key="2">
    <source>
        <dbReference type="ARBA" id="ARBA00007998"/>
    </source>
</evidence>
<dbReference type="NCBIfam" id="TIGR00912">
    <property type="entry name" value="2A0309"/>
    <property type="match status" value="1"/>
</dbReference>
<feature type="transmembrane region" description="Helical" evidence="8">
    <location>
        <begin position="180"/>
        <end position="201"/>
    </location>
</feature>
<keyword evidence="5 8" id="KW-0812">Transmembrane</keyword>
<accession>A0A267MQ61</accession>